<evidence type="ECO:0000256" key="2">
    <source>
        <dbReference type="ARBA" id="ARBA00012980"/>
    </source>
</evidence>
<dbReference type="AlphaFoldDB" id="A0A0F3IP25"/>
<evidence type="ECO:0000256" key="3">
    <source>
        <dbReference type="ARBA" id="ARBA00017144"/>
    </source>
</evidence>
<dbReference type="GO" id="GO:0004798">
    <property type="term" value="F:dTMP kinase activity"/>
    <property type="evidence" value="ECO:0007669"/>
    <property type="project" value="UniProtKB-UniRule"/>
</dbReference>
<evidence type="ECO:0000256" key="7">
    <source>
        <dbReference type="ARBA" id="ARBA00022777"/>
    </source>
</evidence>
<dbReference type="GO" id="GO:0005524">
    <property type="term" value="F:ATP binding"/>
    <property type="evidence" value="ECO:0007669"/>
    <property type="project" value="UniProtKB-UniRule"/>
</dbReference>
<keyword evidence="15" id="KW-1185">Reference proteome</keyword>
<proteinExistence type="inferred from homology"/>
<dbReference type="CDD" id="cd01672">
    <property type="entry name" value="TMPK"/>
    <property type="match status" value="1"/>
</dbReference>
<evidence type="ECO:0000313" key="14">
    <source>
        <dbReference type="EMBL" id="KJV08485.1"/>
    </source>
</evidence>
<evidence type="ECO:0000256" key="12">
    <source>
        <dbReference type="HAMAP-Rule" id="MF_00165"/>
    </source>
</evidence>
<dbReference type="PATRIC" id="fig|552518.3.peg.3539"/>
<evidence type="ECO:0000256" key="10">
    <source>
        <dbReference type="ARBA" id="ARBA00048743"/>
    </source>
</evidence>
<dbReference type="GO" id="GO:0006233">
    <property type="term" value="P:dTDP biosynthetic process"/>
    <property type="evidence" value="ECO:0007669"/>
    <property type="project" value="InterPro"/>
</dbReference>
<comment type="similarity">
    <text evidence="1 12">Belongs to the thymidylate kinase family.</text>
</comment>
<keyword evidence="5 12" id="KW-0545">Nucleotide biosynthesis</keyword>
<protein>
    <recommendedName>
        <fullName evidence="3 12">Thymidylate kinase</fullName>
        <ecNumber evidence="2 12">2.7.4.9</ecNumber>
    </recommendedName>
    <alternativeName>
        <fullName evidence="9 12">dTMP kinase</fullName>
    </alternativeName>
</protein>
<comment type="catalytic activity">
    <reaction evidence="10 12">
        <text>dTMP + ATP = dTDP + ADP</text>
        <dbReference type="Rhea" id="RHEA:13517"/>
        <dbReference type="ChEBI" id="CHEBI:30616"/>
        <dbReference type="ChEBI" id="CHEBI:58369"/>
        <dbReference type="ChEBI" id="CHEBI:63528"/>
        <dbReference type="ChEBI" id="CHEBI:456216"/>
        <dbReference type="EC" id="2.7.4.9"/>
    </reaction>
</comment>
<dbReference type="NCBIfam" id="TIGR00041">
    <property type="entry name" value="DTMP_kinase"/>
    <property type="match status" value="1"/>
</dbReference>
<dbReference type="InterPro" id="IPR027417">
    <property type="entry name" value="P-loop_NTPase"/>
</dbReference>
<evidence type="ECO:0000313" key="15">
    <source>
        <dbReference type="Proteomes" id="UP000033774"/>
    </source>
</evidence>
<dbReference type="EMBL" id="LAJY01000565">
    <property type="protein sequence ID" value="KJV08485.1"/>
    <property type="molecule type" value="Genomic_DNA"/>
</dbReference>
<dbReference type="GO" id="GO:0006235">
    <property type="term" value="P:dTTP biosynthetic process"/>
    <property type="evidence" value="ECO:0007669"/>
    <property type="project" value="UniProtKB-UniRule"/>
</dbReference>
<dbReference type="InterPro" id="IPR039430">
    <property type="entry name" value="Thymidylate_kin-like_dom"/>
</dbReference>
<keyword evidence="6 12" id="KW-0547">Nucleotide-binding</keyword>
<name>A0A0F3IP25_9PROT</name>
<organism evidence="14 15">
    <name type="scientific">Elstera litoralis</name>
    <dbReference type="NCBI Taxonomy" id="552518"/>
    <lineage>
        <taxon>Bacteria</taxon>
        <taxon>Pseudomonadati</taxon>
        <taxon>Pseudomonadota</taxon>
        <taxon>Alphaproteobacteria</taxon>
        <taxon>Rhodospirillales</taxon>
        <taxon>Rhodospirillaceae</taxon>
        <taxon>Elstera</taxon>
    </lineage>
</organism>
<keyword evidence="4 12" id="KW-0808">Transferase</keyword>
<dbReference type="InterPro" id="IPR018094">
    <property type="entry name" value="Thymidylate_kinase"/>
</dbReference>
<sequence>MPQHNEMARFISFEGGEGGGKSTQIARLADWLRGHGQTVVATREPGGSPGAEEIRALFVSGGADRWDGATEALLVSAARRDHVRKTILPALESGAWVLCDRFADSTLAYQGYGRGQPLPMLRSLQEIATDGLLPSLTLWLDLPLEEGLRRAAQRRGGEARFEGLDLGFHRRVAEGFAALAAAEPSRFRRIDADGTPEAVSARIAAAICAHFPDLA</sequence>
<evidence type="ECO:0000256" key="4">
    <source>
        <dbReference type="ARBA" id="ARBA00022679"/>
    </source>
</evidence>
<reference evidence="14 15" key="1">
    <citation type="submission" date="2015-03" db="EMBL/GenBank/DDBJ databases">
        <title>Draft genome sequence of Elstera litoralis.</title>
        <authorList>
            <person name="Rahalkar M.C."/>
            <person name="Dhakephalkar P.K."/>
            <person name="Pore S.D."/>
            <person name="Arora P."/>
            <person name="Kapse N.G."/>
            <person name="Pandit P.S."/>
        </authorList>
    </citation>
    <scope>NUCLEOTIDE SEQUENCE [LARGE SCALE GENOMIC DNA]</scope>
    <source>
        <strain evidence="14 15">Dia-1</strain>
    </source>
</reference>
<feature type="domain" description="Thymidylate kinase-like" evidence="13">
    <location>
        <begin position="13"/>
        <end position="203"/>
    </location>
</feature>
<dbReference type="Gene3D" id="3.40.50.300">
    <property type="entry name" value="P-loop containing nucleotide triphosphate hydrolases"/>
    <property type="match status" value="1"/>
</dbReference>
<keyword evidence="8 12" id="KW-0067">ATP-binding</keyword>
<comment type="function">
    <text evidence="11 12">Phosphorylation of dTMP to form dTDP in both de novo and salvage pathways of dTTP synthesis.</text>
</comment>
<gene>
    <name evidence="12" type="primary">tmk</name>
    <name evidence="14" type="ORF">VZ95_17455</name>
</gene>
<dbReference type="GO" id="GO:0006227">
    <property type="term" value="P:dUDP biosynthetic process"/>
    <property type="evidence" value="ECO:0007669"/>
    <property type="project" value="TreeGrafter"/>
</dbReference>
<evidence type="ECO:0000256" key="5">
    <source>
        <dbReference type="ARBA" id="ARBA00022727"/>
    </source>
</evidence>
<dbReference type="Pfam" id="PF02223">
    <property type="entry name" value="Thymidylate_kin"/>
    <property type="match status" value="1"/>
</dbReference>
<evidence type="ECO:0000256" key="6">
    <source>
        <dbReference type="ARBA" id="ARBA00022741"/>
    </source>
</evidence>
<evidence type="ECO:0000256" key="8">
    <source>
        <dbReference type="ARBA" id="ARBA00022840"/>
    </source>
</evidence>
<dbReference type="HAMAP" id="MF_00165">
    <property type="entry name" value="Thymidylate_kinase"/>
    <property type="match status" value="1"/>
</dbReference>
<dbReference type="GO" id="GO:0005829">
    <property type="term" value="C:cytosol"/>
    <property type="evidence" value="ECO:0007669"/>
    <property type="project" value="TreeGrafter"/>
</dbReference>
<dbReference type="FunFam" id="3.40.50.300:FF:000225">
    <property type="entry name" value="Thymidylate kinase"/>
    <property type="match status" value="1"/>
</dbReference>
<accession>A0A0F3IP25</accession>
<dbReference type="Proteomes" id="UP000033774">
    <property type="component" value="Unassembled WGS sequence"/>
</dbReference>
<dbReference type="InterPro" id="IPR018095">
    <property type="entry name" value="Thymidylate_kin_CS"/>
</dbReference>
<evidence type="ECO:0000256" key="9">
    <source>
        <dbReference type="ARBA" id="ARBA00029962"/>
    </source>
</evidence>
<feature type="binding site" evidence="12">
    <location>
        <begin position="15"/>
        <end position="22"/>
    </location>
    <ligand>
        <name>ATP</name>
        <dbReference type="ChEBI" id="CHEBI:30616"/>
    </ligand>
</feature>
<dbReference type="PANTHER" id="PTHR10344:SF4">
    <property type="entry name" value="UMP-CMP KINASE 2, MITOCHONDRIAL"/>
    <property type="match status" value="1"/>
</dbReference>
<dbReference type="PANTHER" id="PTHR10344">
    <property type="entry name" value="THYMIDYLATE KINASE"/>
    <property type="match status" value="1"/>
</dbReference>
<dbReference type="PROSITE" id="PS01331">
    <property type="entry name" value="THYMIDYLATE_KINASE"/>
    <property type="match status" value="1"/>
</dbReference>
<evidence type="ECO:0000256" key="1">
    <source>
        <dbReference type="ARBA" id="ARBA00009776"/>
    </source>
</evidence>
<evidence type="ECO:0000256" key="11">
    <source>
        <dbReference type="ARBA" id="ARBA00057735"/>
    </source>
</evidence>
<comment type="caution">
    <text evidence="14">The sequence shown here is derived from an EMBL/GenBank/DDBJ whole genome shotgun (WGS) entry which is preliminary data.</text>
</comment>
<dbReference type="SUPFAM" id="SSF52540">
    <property type="entry name" value="P-loop containing nucleoside triphosphate hydrolases"/>
    <property type="match status" value="1"/>
</dbReference>
<keyword evidence="7 12" id="KW-0418">Kinase</keyword>
<dbReference type="EC" id="2.7.4.9" evidence="2 12"/>
<evidence type="ECO:0000259" key="13">
    <source>
        <dbReference type="Pfam" id="PF02223"/>
    </source>
</evidence>